<comment type="caution">
    <text evidence="1">The sequence shown here is derived from an EMBL/GenBank/DDBJ whole genome shotgun (WGS) entry which is preliminary data.</text>
</comment>
<dbReference type="InterPro" id="IPR029058">
    <property type="entry name" value="AB_hydrolase_fold"/>
</dbReference>
<name>A0A562PQ90_9BURK</name>
<dbReference type="SUPFAM" id="SSF53474">
    <property type="entry name" value="alpha/beta-Hydrolases"/>
    <property type="match status" value="1"/>
</dbReference>
<evidence type="ECO:0000313" key="1">
    <source>
        <dbReference type="EMBL" id="TWI46617.1"/>
    </source>
</evidence>
<sequence length="424" mass="46110">MDVITTALTAAIADGGTNAAYQMLKARLAGRSPRVDEAIADLEEDPGSLSRQFAVSDALAAAGLAGDRYLRAAARNLIEETERRRPLHPAQAQAGEPNHVVMQVFFATDRQQTGDRHPARLFGAARGPLSYGSCEVGIPRDHRVGALESPSVLRLQFRPDPDRHVVLLRIETATREQFFPTVADRVGRGATQAALLFVHGYRVSFEDAARRTGQIAYDLQFTGVPVFYSWPSQGRLSGYMIDETNIEWAQSQLTEFLTDFLEQTQAEHVYLLGHGMGNRALVRAAAAIIADRPDLAGRLREIILTAPDIDADVFRHDIAPALSTAGNPVTLYASSEDSALQVSQRMHGHARAGDSGAGLVVVPGVETIDASKVDTSFIGHSYYAQGRSTLADMHYLISQQLRAGQRPGLHAVDGPGGRYWTFNE</sequence>
<accession>A0A562PQ90</accession>
<dbReference type="PANTHER" id="PTHR36513:SF1">
    <property type="entry name" value="TRANSMEMBRANE PROTEIN"/>
    <property type="match status" value="1"/>
</dbReference>
<dbReference type="RefSeq" id="WP_229418794.1">
    <property type="nucleotide sequence ID" value="NZ_CP046904.1"/>
</dbReference>
<gene>
    <name evidence="1" type="ORF">IP92_02976</name>
</gene>
<dbReference type="InterPro" id="IPR010297">
    <property type="entry name" value="DUF900_hydrolase"/>
</dbReference>
<dbReference type="Pfam" id="PF05990">
    <property type="entry name" value="DUF900"/>
    <property type="match status" value="1"/>
</dbReference>
<dbReference type="PANTHER" id="PTHR36513">
    <property type="entry name" value="ABC TRANSMEMBRANE TYPE-1 DOMAIN-CONTAINING PROTEIN"/>
    <property type="match status" value="1"/>
</dbReference>
<dbReference type="Gene3D" id="3.40.50.1820">
    <property type="entry name" value="alpha/beta hydrolase"/>
    <property type="match status" value="1"/>
</dbReference>
<dbReference type="EMBL" id="VLKW01000005">
    <property type="protein sequence ID" value="TWI46617.1"/>
    <property type="molecule type" value="Genomic_DNA"/>
</dbReference>
<reference evidence="1 2" key="1">
    <citation type="journal article" date="2015" name="Stand. Genomic Sci.">
        <title>Genomic Encyclopedia of Bacterial and Archaeal Type Strains, Phase III: the genomes of soil and plant-associated and newly described type strains.</title>
        <authorList>
            <person name="Whitman W.B."/>
            <person name="Woyke T."/>
            <person name="Klenk H.P."/>
            <person name="Zhou Y."/>
            <person name="Lilburn T.G."/>
            <person name="Beck B.J."/>
            <person name="De Vos P."/>
            <person name="Vandamme P."/>
            <person name="Eisen J.A."/>
            <person name="Garrity G."/>
            <person name="Hugenholtz P."/>
            <person name="Kyrpides N.C."/>
        </authorList>
    </citation>
    <scope>NUCLEOTIDE SEQUENCE [LARGE SCALE GENOMIC DNA]</scope>
    <source>
        <strain evidence="1 2">CGMCC 1.10685</strain>
    </source>
</reference>
<organism evidence="1 2">
    <name type="scientific">Pseudoduganella flava</name>
    <dbReference type="NCBI Taxonomy" id="871742"/>
    <lineage>
        <taxon>Bacteria</taxon>
        <taxon>Pseudomonadati</taxon>
        <taxon>Pseudomonadota</taxon>
        <taxon>Betaproteobacteria</taxon>
        <taxon>Burkholderiales</taxon>
        <taxon>Oxalobacteraceae</taxon>
        <taxon>Telluria group</taxon>
        <taxon>Pseudoduganella</taxon>
    </lineage>
</organism>
<proteinExistence type="predicted"/>
<dbReference type="Proteomes" id="UP000315112">
    <property type="component" value="Unassembled WGS sequence"/>
</dbReference>
<evidence type="ECO:0000313" key="2">
    <source>
        <dbReference type="Proteomes" id="UP000315112"/>
    </source>
</evidence>
<protein>
    <submittedName>
        <fullName evidence="1">Esterase/lipase superfamily enzyme</fullName>
    </submittedName>
</protein>
<dbReference type="AlphaFoldDB" id="A0A562PQ90"/>